<keyword evidence="1" id="KW-0732">Signal</keyword>
<accession>Q47B23</accession>
<dbReference type="EMBL" id="CP000089">
    <property type="protein sequence ID" value="AAZ47958.1"/>
    <property type="molecule type" value="Genomic_DNA"/>
</dbReference>
<dbReference type="KEGG" id="dar:Daro_3228"/>
<proteinExistence type="predicted"/>
<dbReference type="AlphaFoldDB" id="Q47B23"/>
<gene>
    <name evidence="2" type="ordered locus">Daro_3228</name>
</gene>
<dbReference type="HOGENOM" id="CLU_1188241_0_0_4"/>
<name>Q47B23_DECAR</name>
<dbReference type="OrthoDB" id="9151855at2"/>
<sequence length="240" mass="27116">MNAKISTIFVSVVLGFLGNALAHEGHHEHSAEVAKPVMAIENTTPMSLAARYDLKSGKVNSDWYLWRSANRVEIADLTTGQNNIWERSGQHDYSYQRVFNKDQRVIEYSVGEIRTRHAEPDWSKLVSVVSPQLLKSLQRGESRIDFDQTVVHYTGVVNGQQVDLWWLEQAQLPAKLSISGQQSLEMILREIHAQAPAAWPQATDEKLAAYGRIDASDFGDMENDPFVARVLRQDGHEHSH</sequence>
<protein>
    <submittedName>
        <fullName evidence="2">Uncharacterized protein</fullName>
    </submittedName>
</protein>
<organism evidence="2">
    <name type="scientific">Dechloromonas aromatica (strain RCB)</name>
    <dbReference type="NCBI Taxonomy" id="159087"/>
    <lineage>
        <taxon>Bacteria</taxon>
        <taxon>Pseudomonadati</taxon>
        <taxon>Pseudomonadota</taxon>
        <taxon>Betaproteobacteria</taxon>
        <taxon>Rhodocyclales</taxon>
        <taxon>Azonexaceae</taxon>
        <taxon>Dechloromonas</taxon>
    </lineage>
</organism>
<feature type="signal peptide" evidence="1">
    <location>
        <begin position="1"/>
        <end position="22"/>
    </location>
</feature>
<dbReference type="eggNOG" id="ENOG50333DG">
    <property type="taxonomic scope" value="Bacteria"/>
</dbReference>
<reference evidence="2" key="1">
    <citation type="submission" date="2005-08" db="EMBL/GenBank/DDBJ databases">
        <title>Complete sequence of Dechloromonas aromatica RCB.</title>
        <authorList>
            <person name="Salinero K.K."/>
            <person name="Copeland A."/>
            <person name="Lucas S."/>
            <person name="Lapidus A."/>
            <person name="Barry K."/>
            <person name="Detter J.C."/>
            <person name="Glavina T."/>
            <person name="Hammon N."/>
            <person name="Israni S."/>
            <person name="Pitluck S."/>
            <person name="Di Bartolo G."/>
            <person name="Trong S."/>
            <person name="Schmutz J."/>
            <person name="Larimer F."/>
            <person name="Land M."/>
            <person name="Ivanova N."/>
            <person name="Richardson P."/>
        </authorList>
    </citation>
    <scope>NUCLEOTIDE SEQUENCE</scope>
    <source>
        <strain evidence="2">RCB</strain>
    </source>
</reference>
<evidence type="ECO:0000313" key="2">
    <source>
        <dbReference type="EMBL" id="AAZ47958.1"/>
    </source>
</evidence>
<feature type="chain" id="PRO_5004233011" evidence="1">
    <location>
        <begin position="23"/>
        <end position="240"/>
    </location>
</feature>
<evidence type="ECO:0000256" key="1">
    <source>
        <dbReference type="SAM" id="SignalP"/>
    </source>
</evidence>